<accession>B8MI48</accession>
<evidence type="ECO:0000313" key="3">
    <source>
        <dbReference type="EMBL" id="EED17210.1"/>
    </source>
</evidence>
<reference evidence="4" key="1">
    <citation type="journal article" date="2015" name="Genome Announc.">
        <title>Genome sequence of the AIDS-associated pathogen Penicillium marneffei (ATCC18224) and its near taxonomic relative Talaromyces stipitatus (ATCC10500).</title>
        <authorList>
            <person name="Nierman W.C."/>
            <person name="Fedorova-Abrams N.D."/>
            <person name="Andrianopoulos A."/>
        </authorList>
    </citation>
    <scope>NUCLEOTIDE SEQUENCE [LARGE SCALE GENOMIC DNA]</scope>
    <source>
        <strain evidence="4">ATCC 10500 / CBS 375.48 / QM 6759 / NRRL 1006</strain>
    </source>
</reference>
<evidence type="ECO:0000256" key="1">
    <source>
        <dbReference type="SAM" id="MobiDB-lite"/>
    </source>
</evidence>
<dbReference type="STRING" id="441959.B8MI48"/>
<dbReference type="RefSeq" id="XP_002484444.1">
    <property type="nucleotide sequence ID" value="XM_002484399.1"/>
</dbReference>
<dbReference type="Pfam" id="PF17921">
    <property type="entry name" value="Integrase_H2C2"/>
    <property type="match status" value="1"/>
</dbReference>
<dbReference type="HOGENOM" id="CLU_115936_0_0_1"/>
<evidence type="ECO:0000259" key="2">
    <source>
        <dbReference type="Pfam" id="PF17921"/>
    </source>
</evidence>
<dbReference type="eggNOG" id="ENOG502SSSB">
    <property type="taxonomic scope" value="Eukaryota"/>
</dbReference>
<dbReference type="GeneID" id="8107101"/>
<dbReference type="OMA" id="SNGHAGW"/>
<feature type="domain" description="Integrase zinc-binding" evidence="2">
    <location>
        <begin position="92"/>
        <end position="144"/>
    </location>
</feature>
<sequence length="180" mass="20881">MSSASRPYVTFANDTKESFLRYLSESPNNRRVSCEERENIIQWLTNPHKRPSSQSEFSRRNYVRKTFTWEEATQLLVACPKTEGGEKRVVVTEDMIADIVEYVHENNGHAGWDYTWRDISRSYYGILRSDVIRLLKQCEICAHNPSKRPKDAKTAPTDIQSVDTDFVDFSKNEPPFHGSE</sequence>
<keyword evidence="4" id="KW-1185">Reference proteome</keyword>
<evidence type="ECO:0000313" key="4">
    <source>
        <dbReference type="Proteomes" id="UP000001745"/>
    </source>
</evidence>
<name>B8MI48_TALSN</name>
<dbReference type="VEuPathDB" id="FungiDB:TSTA_022640"/>
<dbReference type="InterPro" id="IPR041588">
    <property type="entry name" value="Integrase_H2C2"/>
</dbReference>
<dbReference type="AlphaFoldDB" id="B8MI48"/>
<dbReference type="InParanoid" id="B8MI48"/>
<feature type="region of interest" description="Disordered" evidence="1">
    <location>
        <begin position="145"/>
        <end position="180"/>
    </location>
</feature>
<dbReference type="Proteomes" id="UP000001745">
    <property type="component" value="Unassembled WGS sequence"/>
</dbReference>
<proteinExistence type="predicted"/>
<gene>
    <name evidence="3" type="ORF">TSTA_022640</name>
</gene>
<dbReference type="EMBL" id="EQ962656">
    <property type="protein sequence ID" value="EED17210.1"/>
    <property type="molecule type" value="Genomic_DNA"/>
</dbReference>
<dbReference type="OrthoDB" id="4955652at2759"/>
<protein>
    <recommendedName>
        <fullName evidence="2">Integrase zinc-binding domain-containing protein</fullName>
    </recommendedName>
</protein>
<dbReference type="Gene3D" id="1.10.340.70">
    <property type="match status" value="1"/>
</dbReference>
<organism evidence="3 4">
    <name type="scientific">Talaromyces stipitatus (strain ATCC 10500 / CBS 375.48 / QM 6759 / NRRL 1006)</name>
    <name type="common">Penicillium stipitatum</name>
    <dbReference type="NCBI Taxonomy" id="441959"/>
    <lineage>
        <taxon>Eukaryota</taxon>
        <taxon>Fungi</taxon>
        <taxon>Dikarya</taxon>
        <taxon>Ascomycota</taxon>
        <taxon>Pezizomycotina</taxon>
        <taxon>Eurotiomycetes</taxon>
        <taxon>Eurotiomycetidae</taxon>
        <taxon>Eurotiales</taxon>
        <taxon>Trichocomaceae</taxon>
        <taxon>Talaromyces</taxon>
        <taxon>Talaromyces sect. Talaromyces</taxon>
    </lineage>
</organism>